<sequence length="288" mass="33142">KWNCSENLDWVYYLNDTTVKDLNNLTCYEEPLKGKPLYFISKSIHQANKECPATCVCNLINVFLNSDIEELQLVVEVNCSKRNFTSLPGFLPEHAKILKVEGNHIDDLSPLIKNPIYREVTDLYIDHNSIRSIDLLEGSYWLRNFRVLSLKGNKLTEIPTYAMDNALQQNPNMPNAIMLYLGSNPWRCDCVFTPSFQEDILFKYESQIQDIFDVRCSYVEGDENSMASIVQLSRSSICQLPDDYSIRALDMLNGVLASLIVLVLGKLAYDYYYFKKTGKLPWIVTKMP</sequence>
<dbReference type="PANTHER" id="PTHR24369">
    <property type="entry name" value="ANTIGEN BSP, PUTATIVE-RELATED"/>
    <property type="match status" value="1"/>
</dbReference>
<dbReference type="InterPro" id="IPR032675">
    <property type="entry name" value="LRR_dom_sf"/>
</dbReference>
<keyword evidence="4" id="KW-0472">Membrane</keyword>
<evidence type="ECO:0000256" key="4">
    <source>
        <dbReference type="SAM" id="Phobius"/>
    </source>
</evidence>
<evidence type="ECO:0000256" key="2">
    <source>
        <dbReference type="ARBA" id="ARBA00022729"/>
    </source>
</evidence>
<feature type="non-terminal residue" evidence="5">
    <location>
        <position position="1"/>
    </location>
</feature>
<evidence type="ECO:0000256" key="1">
    <source>
        <dbReference type="ARBA" id="ARBA00022614"/>
    </source>
</evidence>
<evidence type="ECO:0000313" key="5">
    <source>
        <dbReference type="EMBL" id="KRT85353.1"/>
    </source>
</evidence>
<feature type="transmembrane region" description="Helical" evidence="4">
    <location>
        <begin position="251"/>
        <end position="269"/>
    </location>
</feature>
<dbReference type="InterPro" id="IPR050541">
    <property type="entry name" value="LRR_TM_domain-containing"/>
</dbReference>
<keyword evidence="3" id="KW-0677">Repeat</keyword>
<dbReference type="Proteomes" id="UP000051574">
    <property type="component" value="Unassembled WGS sequence"/>
</dbReference>
<keyword evidence="4" id="KW-1133">Transmembrane helix</keyword>
<dbReference type="EMBL" id="LJIG01001587">
    <property type="protein sequence ID" value="KRT85353.1"/>
    <property type="molecule type" value="Genomic_DNA"/>
</dbReference>
<dbReference type="SUPFAM" id="SSF52058">
    <property type="entry name" value="L domain-like"/>
    <property type="match status" value="1"/>
</dbReference>
<comment type="caution">
    <text evidence="5">The sequence shown here is derived from an EMBL/GenBank/DDBJ whole genome shotgun (WGS) entry which is preliminary data.</text>
</comment>
<dbReference type="AlphaFoldDB" id="A0A0T6BDG7"/>
<accession>A0A0T6BDG7</accession>
<gene>
    <name evidence="5" type="ORF">AMK59_825</name>
</gene>
<dbReference type="GO" id="GO:0005886">
    <property type="term" value="C:plasma membrane"/>
    <property type="evidence" value="ECO:0007669"/>
    <property type="project" value="TreeGrafter"/>
</dbReference>
<dbReference type="PANTHER" id="PTHR24369:SF210">
    <property type="entry name" value="CHAOPTIN-RELATED"/>
    <property type="match status" value="1"/>
</dbReference>
<dbReference type="Gene3D" id="3.80.10.10">
    <property type="entry name" value="Ribonuclease Inhibitor"/>
    <property type="match status" value="1"/>
</dbReference>
<reference evidence="5 6" key="1">
    <citation type="submission" date="2015-09" db="EMBL/GenBank/DDBJ databases">
        <title>Draft genome of the scarab beetle Oryctes borbonicus.</title>
        <authorList>
            <person name="Meyer J.M."/>
            <person name="Markov G.V."/>
            <person name="Baskaran P."/>
            <person name="Herrmann M."/>
            <person name="Sommer R.J."/>
            <person name="Roedelsperger C."/>
        </authorList>
    </citation>
    <scope>NUCLEOTIDE SEQUENCE [LARGE SCALE GENOMIC DNA]</scope>
    <source>
        <strain evidence="5">OB123</strain>
        <tissue evidence="5">Whole animal</tissue>
    </source>
</reference>
<keyword evidence="2" id="KW-0732">Signal</keyword>
<keyword evidence="1" id="KW-0433">Leucine-rich repeat</keyword>
<protein>
    <recommendedName>
        <fullName evidence="7">LRRCT domain-containing protein</fullName>
    </recommendedName>
</protein>
<evidence type="ECO:0008006" key="7">
    <source>
        <dbReference type="Google" id="ProtNLM"/>
    </source>
</evidence>
<evidence type="ECO:0000313" key="6">
    <source>
        <dbReference type="Proteomes" id="UP000051574"/>
    </source>
</evidence>
<keyword evidence="4" id="KW-0812">Transmembrane</keyword>
<name>A0A0T6BDG7_9SCAR</name>
<evidence type="ECO:0000256" key="3">
    <source>
        <dbReference type="ARBA" id="ARBA00022737"/>
    </source>
</evidence>
<proteinExistence type="predicted"/>
<organism evidence="5 6">
    <name type="scientific">Oryctes borbonicus</name>
    <dbReference type="NCBI Taxonomy" id="1629725"/>
    <lineage>
        <taxon>Eukaryota</taxon>
        <taxon>Metazoa</taxon>
        <taxon>Ecdysozoa</taxon>
        <taxon>Arthropoda</taxon>
        <taxon>Hexapoda</taxon>
        <taxon>Insecta</taxon>
        <taxon>Pterygota</taxon>
        <taxon>Neoptera</taxon>
        <taxon>Endopterygota</taxon>
        <taxon>Coleoptera</taxon>
        <taxon>Polyphaga</taxon>
        <taxon>Scarabaeiformia</taxon>
        <taxon>Scarabaeidae</taxon>
        <taxon>Dynastinae</taxon>
        <taxon>Oryctes</taxon>
    </lineage>
</organism>
<keyword evidence="6" id="KW-1185">Reference proteome</keyword>
<dbReference type="OrthoDB" id="6343311at2759"/>